<keyword evidence="1" id="KW-0732">Signal</keyword>
<keyword evidence="5" id="KW-1185">Reference proteome</keyword>
<accession>A0AAP5M838</accession>
<evidence type="ECO:0000259" key="3">
    <source>
        <dbReference type="Pfam" id="PF12849"/>
    </source>
</evidence>
<dbReference type="SUPFAM" id="SSF53850">
    <property type="entry name" value="Periplasmic binding protein-like II"/>
    <property type="match status" value="1"/>
</dbReference>
<evidence type="ECO:0000256" key="1">
    <source>
        <dbReference type="ARBA" id="ARBA00022729"/>
    </source>
</evidence>
<evidence type="ECO:0000313" key="5">
    <source>
        <dbReference type="Proteomes" id="UP000667802"/>
    </source>
</evidence>
<dbReference type="InterPro" id="IPR024370">
    <property type="entry name" value="PBP_domain"/>
</dbReference>
<dbReference type="InterPro" id="IPR050811">
    <property type="entry name" value="Phosphate_ABC_transporter"/>
</dbReference>
<dbReference type="PANTHER" id="PTHR30570">
    <property type="entry name" value="PERIPLASMIC PHOSPHATE BINDING COMPONENT OF PHOSPHATE ABC TRANSPORTER"/>
    <property type="match status" value="1"/>
</dbReference>
<dbReference type="AlphaFoldDB" id="A0AAP5M838"/>
<evidence type="ECO:0000313" key="4">
    <source>
        <dbReference type="EMBL" id="MDR9898761.1"/>
    </source>
</evidence>
<keyword evidence="2" id="KW-1133">Transmembrane helix</keyword>
<feature type="domain" description="PBP" evidence="3">
    <location>
        <begin position="122"/>
        <end position="361"/>
    </location>
</feature>
<keyword evidence="2" id="KW-0812">Transmembrane</keyword>
<dbReference type="PANTHER" id="PTHR30570:SF1">
    <property type="entry name" value="PHOSPHATE-BINDING PROTEIN PSTS"/>
    <property type="match status" value="1"/>
</dbReference>
<feature type="transmembrane region" description="Helical" evidence="2">
    <location>
        <begin position="56"/>
        <end position="75"/>
    </location>
</feature>
<sequence>MNSRESNTKGTVICGFCCYEANPLGASHCEKCGETLIINSITENNSESQRSTPYRGWLIMSLALVLVFGTGYFFWQQIKVLTTVSTSTNTTSIRLYNSIKEVPNVPKGTFNYGGAVLFASITAAGAHQAMTNAHPGFHLVYTEPTYGKPGNSRSLEMLLNNELSFAQIALPLTDIEYNKAKQRGFTLEQVPVAIDAIVAFSHPDISIPGISVDQLQDIYKGKITNWSQLGGPDLPIIAFARPKVATLLHVLLGPEVDQVSPRVKYIRDYTEAIRKVASTPGAISFGGSGPLVGQKTIRTLALAKANSQDYVQPFINNGSQINATAFKDGDYPMIRRLFIAIRRDGKIDEQAGVAYTNMLLSREGQQFVEKAGFLPLR</sequence>
<protein>
    <submittedName>
        <fullName evidence="4">Substrate-binding domain-containing protein</fullName>
    </submittedName>
</protein>
<name>A0AAP5M838_9CYAN</name>
<gene>
    <name evidence="4" type="ORF">G7B40_030000</name>
</gene>
<reference evidence="5" key="1">
    <citation type="journal article" date="2021" name="Science">
        <title>Hunting the eagle killer: A cyanobacterial neurotoxin causes vacuolar myelinopathy.</title>
        <authorList>
            <person name="Breinlinger S."/>
            <person name="Phillips T.J."/>
            <person name="Haram B.N."/>
            <person name="Mares J."/>
            <person name="Martinez Yerena J.A."/>
            <person name="Hrouzek P."/>
            <person name="Sobotka R."/>
            <person name="Henderson W.M."/>
            <person name="Schmieder P."/>
            <person name="Williams S.M."/>
            <person name="Lauderdale J.D."/>
            <person name="Wilde H.D."/>
            <person name="Gerrin W."/>
            <person name="Kust A."/>
            <person name="Washington J.W."/>
            <person name="Wagner C."/>
            <person name="Geier B."/>
            <person name="Liebeke M."/>
            <person name="Enke H."/>
            <person name="Niedermeyer T.H.J."/>
            <person name="Wilde S.B."/>
        </authorList>
    </citation>
    <scope>NUCLEOTIDE SEQUENCE [LARGE SCALE GENOMIC DNA]</scope>
    <source>
        <strain evidence="5">Thurmond2011</strain>
    </source>
</reference>
<dbReference type="Pfam" id="PF12849">
    <property type="entry name" value="PBP_like_2"/>
    <property type="match status" value="1"/>
</dbReference>
<proteinExistence type="predicted"/>
<evidence type="ECO:0000256" key="2">
    <source>
        <dbReference type="SAM" id="Phobius"/>
    </source>
</evidence>
<dbReference type="RefSeq" id="WP_208344224.1">
    <property type="nucleotide sequence ID" value="NZ_CAWQFN010000484.1"/>
</dbReference>
<comment type="caution">
    <text evidence="4">The sequence shown here is derived from an EMBL/GenBank/DDBJ whole genome shotgun (WGS) entry which is preliminary data.</text>
</comment>
<dbReference type="Gene3D" id="3.40.190.10">
    <property type="entry name" value="Periplasmic binding protein-like II"/>
    <property type="match status" value="2"/>
</dbReference>
<dbReference type="Proteomes" id="UP000667802">
    <property type="component" value="Unassembled WGS sequence"/>
</dbReference>
<dbReference type="EMBL" id="JAALHA020000019">
    <property type="protein sequence ID" value="MDR9898761.1"/>
    <property type="molecule type" value="Genomic_DNA"/>
</dbReference>
<organism evidence="4 5">
    <name type="scientific">Aetokthonos hydrillicola Thurmond2011</name>
    <dbReference type="NCBI Taxonomy" id="2712845"/>
    <lineage>
        <taxon>Bacteria</taxon>
        <taxon>Bacillati</taxon>
        <taxon>Cyanobacteriota</taxon>
        <taxon>Cyanophyceae</taxon>
        <taxon>Nostocales</taxon>
        <taxon>Hapalosiphonaceae</taxon>
        <taxon>Aetokthonos</taxon>
    </lineage>
</organism>
<keyword evidence="2" id="KW-0472">Membrane</keyword>